<dbReference type="InterPro" id="IPR001030">
    <property type="entry name" value="Acoase/IPM_deHydtase_lsu_aba"/>
</dbReference>
<dbReference type="EMBL" id="BKAJ01000176">
    <property type="protein sequence ID" value="GEP60698.1"/>
    <property type="molecule type" value="Genomic_DNA"/>
</dbReference>
<dbReference type="PROSITE" id="PS00450">
    <property type="entry name" value="ACONITASE_1"/>
    <property type="match status" value="1"/>
</dbReference>
<dbReference type="InterPro" id="IPR033941">
    <property type="entry name" value="IPMI_cat"/>
</dbReference>
<gene>
    <name evidence="15" type="primary">leuC1_2</name>
    <name evidence="13" type="synonym">leuC</name>
    <name evidence="15" type="ORF">RSO01_78640</name>
</gene>
<dbReference type="InterPro" id="IPR004430">
    <property type="entry name" value="3-IsopropMal_deHydase_lsu"/>
</dbReference>
<sequence length="464" mass="49818">MPKTLFDKIWDRHVIADLGDDYALLHISRHLMHDGGGRGLAMIKAAGQKVRNPDLTFATFDHVISTEPGRDHNTLKPYAQRLYDMRDEAKRWGIKLFDLGQPGQGIIHVVGPEQGISLPGTLLVCGDSHTCTHGGMGAIAFGIGATEVIHVLATQSLVQRKPKRLRATFEGTRHSSVTPKDMILHLIGQIGTAGGTGYAVEYAGSAIRALEVEGRLTICNLSIELGAKVGMIAPDEKTFAYLKGRPFAPTGAMWDQAVADWRSLASDADAVFDREVAVDVGKIAPQITWGTSPEQVIPVTANVPDPKSVADPDKQKAMQMALDYMGLKAGQPIQDAKIDWVFIGSCTNSRMSDLRAAAEVAKGRKVAGHVRAWVVPGSENIKREAEAEGIDRVFKEAGFEWREPGCSMCLAVNGDTIAPGQRSVSTSNRNFVGRQGPGGRTHLASPAMAAAAAIAGHIADVRQI</sequence>
<dbReference type="UniPathway" id="UPA00048">
    <property type="reaction ID" value="UER00071"/>
</dbReference>
<keyword evidence="8 13" id="KW-0479">Metal-binding</keyword>
<keyword evidence="16" id="KW-1185">Reference proteome</keyword>
<feature type="binding site" evidence="13">
    <location>
        <position position="409"/>
    </location>
    <ligand>
        <name>[4Fe-4S] cluster</name>
        <dbReference type="ChEBI" id="CHEBI:49883"/>
    </ligand>
</feature>
<accession>A0A512NP33</accession>
<dbReference type="PRINTS" id="PR00415">
    <property type="entry name" value="ACONITASE"/>
</dbReference>
<dbReference type="Pfam" id="PF00330">
    <property type="entry name" value="Aconitase"/>
    <property type="match status" value="1"/>
</dbReference>
<feature type="binding site" evidence="13">
    <location>
        <position position="346"/>
    </location>
    <ligand>
        <name>[4Fe-4S] cluster</name>
        <dbReference type="ChEBI" id="CHEBI:49883"/>
    </ligand>
</feature>
<dbReference type="HAMAP" id="MF_01026">
    <property type="entry name" value="LeuC_type1"/>
    <property type="match status" value="1"/>
</dbReference>
<comment type="cofactor">
    <cofactor evidence="13">
        <name>[4Fe-4S] cluster</name>
        <dbReference type="ChEBI" id="CHEBI:49883"/>
    </cofactor>
    <text evidence="13">Binds 1 [4Fe-4S] cluster per subunit.</text>
</comment>
<evidence type="ECO:0000259" key="14">
    <source>
        <dbReference type="Pfam" id="PF00330"/>
    </source>
</evidence>
<comment type="function">
    <text evidence="2 13">Catalyzes the isomerization between 2-isopropylmalate and 3-isopropylmalate, via the formation of 2-isopropylmaleate.</text>
</comment>
<evidence type="ECO:0000256" key="8">
    <source>
        <dbReference type="ARBA" id="ARBA00022723"/>
    </source>
</evidence>
<evidence type="ECO:0000256" key="7">
    <source>
        <dbReference type="ARBA" id="ARBA00022605"/>
    </source>
</evidence>
<comment type="pathway">
    <text evidence="3 13">Amino-acid biosynthesis; L-leucine biosynthesis; L-leucine from 3-methyl-2-oxobutanoate: step 2/4.</text>
</comment>
<evidence type="ECO:0000313" key="16">
    <source>
        <dbReference type="Proteomes" id="UP000321058"/>
    </source>
</evidence>
<dbReference type="InterPro" id="IPR036008">
    <property type="entry name" value="Aconitase_4Fe-4S_dom"/>
</dbReference>
<name>A0A512NP33_9HYPH</name>
<evidence type="ECO:0000256" key="11">
    <source>
        <dbReference type="ARBA" id="ARBA00023239"/>
    </source>
</evidence>
<keyword evidence="12 13" id="KW-0100">Branched-chain amino acid biosynthesis</keyword>
<keyword evidence="5 13" id="KW-0432">Leucine biosynthesis</keyword>
<dbReference type="FunFam" id="3.30.499.10:FF:000007">
    <property type="entry name" value="3-isopropylmalate dehydratase large subunit"/>
    <property type="match status" value="1"/>
</dbReference>
<evidence type="ECO:0000256" key="2">
    <source>
        <dbReference type="ARBA" id="ARBA00002695"/>
    </source>
</evidence>
<dbReference type="Proteomes" id="UP000321058">
    <property type="component" value="Unassembled WGS sequence"/>
</dbReference>
<dbReference type="NCBIfam" id="NF004016">
    <property type="entry name" value="PRK05478.1"/>
    <property type="match status" value="1"/>
</dbReference>
<comment type="similarity">
    <text evidence="13">Belongs to the aconitase/IPM isomerase family. LeuC type 1 subfamily.</text>
</comment>
<dbReference type="PANTHER" id="PTHR43822">
    <property type="entry name" value="HOMOACONITASE, MITOCHONDRIAL-RELATED"/>
    <property type="match status" value="1"/>
</dbReference>
<feature type="domain" description="Aconitase/3-isopropylmalate dehydratase large subunit alpha/beta/alpha" evidence="14">
    <location>
        <begin position="7"/>
        <end position="456"/>
    </location>
</feature>
<dbReference type="PROSITE" id="PS01244">
    <property type="entry name" value="ACONITASE_2"/>
    <property type="match status" value="1"/>
</dbReference>
<evidence type="ECO:0000256" key="3">
    <source>
        <dbReference type="ARBA" id="ARBA00004729"/>
    </source>
</evidence>
<dbReference type="GO" id="GO:0009098">
    <property type="term" value="P:L-leucine biosynthetic process"/>
    <property type="evidence" value="ECO:0007669"/>
    <property type="project" value="UniProtKB-UniRule"/>
</dbReference>
<protein>
    <recommendedName>
        <fullName evidence="13">3-isopropylmalate dehydratase large subunit</fullName>
        <ecNumber evidence="13">4.2.1.33</ecNumber>
    </recommendedName>
    <alternativeName>
        <fullName evidence="13">Alpha-IPM isomerase</fullName>
        <shortName evidence="13">IPMI</shortName>
    </alternativeName>
    <alternativeName>
        <fullName evidence="13">Isopropylmalate isomerase</fullName>
    </alternativeName>
</protein>
<evidence type="ECO:0000256" key="12">
    <source>
        <dbReference type="ARBA" id="ARBA00023304"/>
    </source>
</evidence>
<keyword evidence="10 13" id="KW-0411">Iron-sulfur</keyword>
<dbReference type="OrthoDB" id="9802769at2"/>
<comment type="caution">
    <text evidence="15">The sequence shown here is derived from an EMBL/GenBank/DDBJ whole genome shotgun (WGS) entry which is preliminary data.</text>
</comment>
<dbReference type="GO" id="GO:0051539">
    <property type="term" value="F:4 iron, 4 sulfur cluster binding"/>
    <property type="evidence" value="ECO:0007669"/>
    <property type="project" value="UniProtKB-KW"/>
</dbReference>
<dbReference type="PANTHER" id="PTHR43822:SF9">
    <property type="entry name" value="3-ISOPROPYLMALATE DEHYDRATASE"/>
    <property type="match status" value="1"/>
</dbReference>
<dbReference type="AlphaFoldDB" id="A0A512NP33"/>
<proteinExistence type="inferred from homology"/>
<organism evidence="15 16">
    <name type="scientific">Reyranella soli</name>
    <dbReference type="NCBI Taxonomy" id="1230389"/>
    <lineage>
        <taxon>Bacteria</taxon>
        <taxon>Pseudomonadati</taxon>
        <taxon>Pseudomonadota</taxon>
        <taxon>Alphaproteobacteria</taxon>
        <taxon>Hyphomicrobiales</taxon>
        <taxon>Reyranellaceae</taxon>
        <taxon>Reyranella</taxon>
    </lineage>
</organism>
<keyword evidence="6 13" id="KW-0004">4Fe-4S</keyword>
<dbReference type="CDD" id="cd01583">
    <property type="entry name" value="IPMI"/>
    <property type="match status" value="1"/>
</dbReference>
<dbReference type="EC" id="4.2.1.33" evidence="13"/>
<dbReference type="InterPro" id="IPR018136">
    <property type="entry name" value="Aconitase_4Fe-4S_BS"/>
</dbReference>
<comment type="catalytic activity">
    <reaction evidence="1 13">
        <text>(2R,3S)-3-isopropylmalate = (2S)-2-isopropylmalate</text>
        <dbReference type="Rhea" id="RHEA:32287"/>
        <dbReference type="ChEBI" id="CHEBI:1178"/>
        <dbReference type="ChEBI" id="CHEBI:35121"/>
        <dbReference type="EC" id="4.2.1.33"/>
    </reaction>
</comment>
<feature type="binding site" evidence="13">
    <location>
        <position position="406"/>
    </location>
    <ligand>
        <name>[4Fe-4S] cluster</name>
        <dbReference type="ChEBI" id="CHEBI:49883"/>
    </ligand>
</feature>
<dbReference type="InterPro" id="IPR015931">
    <property type="entry name" value="Acnase/IPM_dHydase_lsu_aba_1/3"/>
</dbReference>
<evidence type="ECO:0000256" key="6">
    <source>
        <dbReference type="ARBA" id="ARBA00022485"/>
    </source>
</evidence>
<dbReference type="GO" id="GO:0003861">
    <property type="term" value="F:3-isopropylmalate dehydratase activity"/>
    <property type="evidence" value="ECO:0007669"/>
    <property type="project" value="UniProtKB-UniRule"/>
</dbReference>
<keyword evidence="7 13" id="KW-0028">Amino-acid biosynthesis</keyword>
<dbReference type="SUPFAM" id="SSF53732">
    <property type="entry name" value="Aconitase iron-sulfur domain"/>
    <property type="match status" value="1"/>
</dbReference>
<evidence type="ECO:0000256" key="5">
    <source>
        <dbReference type="ARBA" id="ARBA00022430"/>
    </source>
</evidence>
<dbReference type="GO" id="GO:0046872">
    <property type="term" value="F:metal ion binding"/>
    <property type="evidence" value="ECO:0007669"/>
    <property type="project" value="UniProtKB-KW"/>
</dbReference>
<dbReference type="Gene3D" id="3.30.499.10">
    <property type="entry name" value="Aconitase, domain 3"/>
    <property type="match status" value="2"/>
</dbReference>
<evidence type="ECO:0000313" key="15">
    <source>
        <dbReference type="EMBL" id="GEP60698.1"/>
    </source>
</evidence>
<dbReference type="NCBIfam" id="NF009116">
    <property type="entry name" value="PRK12466.1"/>
    <property type="match status" value="1"/>
</dbReference>
<comment type="subunit">
    <text evidence="4 13">Heterodimer of LeuC and LeuD.</text>
</comment>
<evidence type="ECO:0000256" key="1">
    <source>
        <dbReference type="ARBA" id="ARBA00000491"/>
    </source>
</evidence>
<keyword evidence="11 13" id="KW-0456">Lyase</keyword>
<evidence type="ECO:0000256" key="10">
    <source>
        <dbReference type="ARBA" id="ARBA00023014"/>
    </source>
</evidence>
<reference evidence="15 16" key="1">
    <citation type="submission" date="2019-07" db="EMBL/GenBank/DDBJ databases">
        <title>Whole genome shotgun sequence of Reyranella soli NBRC 108950.</title>
        <authorList>
            <person name="Hosoyama A."/>
            <person name="Uohara A."/>
            <person name="Ohji S."/>
            <person name="Ichikawa N."/>
        </authorList>
    </citation>
    <scope>NUCLEOTIDE SEQUENCE [LARGE SCALE GENOMIC DNA]</scope>
    <source>
        <strain evidence="15 16">NBRC 108950</strain>
    </source>
</reference>
<evidence type="ECO:0000256" key="9">
    <source>
        <dbReference type="ARBA" id="ARBA00023004"/>
    </source>
</evidence>
<dbReference type="RefSeq" id="WP_147156036.1">
    <property type="nucleotide sequence ID" value="NZ_BKAJ01000176.1"/>
</dbReference>
<dbReference type="InterPro" id="IPR050067">
    <property type="entry name" value="IPM_dehydratase_rel_enz"/>
</dbReference>
<keyword evidence="9 13" id="KW-0408">Iron</keyword>
<dbReference type="NCBIfam" id="TIGR00170">
    <property type="entry name" value="leuC"/>
    <property type="match status" value="1"/>
</dbReference>
<evidence type="ECO:0000256" key="4">
    <source>
        <dbReference type="ARBA" id="ARBA00011271"/>
    </source>
</evidence>
<evidence type="ECO:0000256" key="13">
    <source>
        <dbReference type="HAMAP-Rule" id="MF_01026"/>
    </source>
</evidence>